<protein>
    <submittedName>
        <fullName evidence="2">Neuroblastoma-amplified sequence-like</fullName>
    </submittedName>
</protein>
<dbReference type="GO" id="GO:0006890">
    <property type="term" value="P:retrograde vesicle-mediated transport, Golgi to endoplasmic reticulum"/>
    <property type="evidence" value="ECO:0007669"/>
    <property type="project" value="TreeGrafter"/>
</dbReference>
<dbReference type="Gene3D" id="2.130.10.10">
    <property type="entry name" value="YVTN repeat-like/Quinoprotein amine dehydrogenase"/>
    <property type="match status" value="2"/>
</dbReference>
<dbReference type="GO" id="GO:0070939">
    <property type="term" value="C:Dsl1/NZR complex"/>
    <property type="evidence" value="ECO:0007669"/>
    <property type="project" value="TreeGrafter"/>
</dbReference>
<evidence type="ECO:0000313" key="2">
    <source>
        <dbReference type="RefSeq" id="XP_020023872.1"/>
    </source>
</evidence>
<dbReference type="OrthoDB" id="19988at2759"/>
<reference evidence="2" key="1">
    <citation type="submission" date="2025-08" db="UniProtKB">
        <authorList>
            <consortium name="RefSeq"/>
        </authorList>
    </citation>
    <scope>IDENTIFICATION</scope>
    <source>
        <tissue evidence="2">Leukocyte</tissue>
    </source>
</reference>
<dbReference type="KEGG" id="ccan:109689432"/>
<dbReference type="InterPro" id="IPR036322">
    <property type="entry name" value="WD40_repeat_dom_sf"/>
</dbReference>
<sequence>MAAADSGPTLNPGTAESEEETILYDLLVTTEWPPETEVQPRGNRKYGASFIITKAIRDHLLFFRQYIWYSPAPFLLPDGLVRLVNKQINWHLVLASNGKLLAAVQDQCVEIRSAKDDFTSVIGKCQVPKDPKPQWRRVAWSYDCTLLAYAESTGTVRLFDLMGSELFVISPASSFAGDLSYAIAGLIFLEYKGSAQWSAELLVINYRGELRSYLVSVGTNQSYQESHSFSFSSYYPHGINTAVYHPGHRLLLVGGCETAEVGVSKASSCGLSAWRVLSGSPYYKQVTNGGDRVTAVPKTLGLLRMLNVKFYSRQGHEQDGVFKMSLSPDGSLLATIHFSGKLSIWAVPSLKQQGSWDQNEQVRLLGIITLSSVSSCSTHFIC</sequence>
<organism evidence="2">
    <name type="scientific">Castor canadensis</name>
    <name type="common">American beaver</name>
    <dbReference type="NCBI Taxonomy" id="51338"/>
    <lineage>
        <taxon>Eukaryota</taxon>
        <taxon>Metazoa</taxon>
        <taxon>Chordata</taxon>
        <taxon>Craniata</taxon>
        <taxon>Vertebrata</taxon>
        <taxon>Euteleostomi</taxon>
        <taxon>Mammalia</taxon>
        <taxon>Eutheria</taxon>
        <taxon>Euarchontoglires</taxon>
        <taxon>Glires</taxon>
        <taxon>Rodentia</taxon>
        <taxon>Castorimorpha</taxon>
        <taxon>Castoridae</taxon>
        <taxon>Castor</taxon>
    </lineage>
</organism>
<gene>
    <name evidence="2" type="primary">LOC109689432</name>
</gene>
<dbReference type="AlphaFoldDB" id="A0A8B7UXR4"/>
<name>A0A8B7UXR4_CASCN</name>
<dbReference type="RefSeq" id="XP_020023872.1">
    <property type="nucleotide sequence ID" value="XM_020168283.1"/>
</dbReference>
<dbReference type="InterPro" id="IPR015943">
    <property type="entry name" value="WD40/YVTN_repeat-like_dom_sf"/>
</dbReference>
<dbReference type="InterPro" id="IPR029145">
    <property type="entry name" value="NBAS_N"/>
</dbReference>
<proteinExistence type="predicted"/>
<dbReference type="PANTHER" id="PTHR15922">
    <property type="entry name" value="NEUROBLASTOMA-AMPLIFIED SEQUENCE"/>
    <property type="match status" value="1"/>
</dbReference>
<dbReference type="PANTHER" id="PTHR15922:SF2">
    <property type="entry name" value="NBAS SUBUNIT OF NRZ TETHERING COMPLEX"/>
    <property type="match status" value="1"/>
</dbReference>
<accession>A0A8B7UXR4</accession>
<dbReference type="GO" id="GO:0000149">
    <property type="term" value="F:SNARE binding"/>
    <property type="evidence" value="ECO:0007669"/>
    <property type="project" value="TreeGrafter"/>
</dbReference>
<dbReference type="Pfam" id="PF15492">
    <property type="entry name" value="Nbas_N"/>
    <property type="match status" value="1"/>
</dbReference>
<evidence type="ECO:0000259" key="1">
    <source>
        <dbReference type="Pfam" id="PF15492"/>
    </source>
</evidence>
<dbReference type="SUPFAM" id="SSF50978">
    <property type="entry name" value="WD40 repeat-like"/>
    <property type="match status" value="1"/>
</dbReference>
<feature type="domain" description="Neuroblastoma-amplified sequence N-terminal" evidence="1">
    <location>
        <begin position="90"/>
        <end position="362"/>
    </location>
</feature>